<evidence type="ECO:0000256" key="3">
    <source>
        <dbReference type="ARBA" id="ARBA00022692"/>
    </source>
</evidence>
<keyword evidence="2" id="KW-0813">Transport</keyword>
<dbReference type="RefSeq" id="WP_406786668.1">
    <property type="nucleotide sequence ID" value="NZ_JBJIAA010000004.1"/>
</dbReference>
<feature type="transmembrane region" description="Helical" evidence="6">
    <location>
        <begin position="202"/>
        <end position="223"/>
    </location>
</feature>
<feature type="transmembrane region" description="Helical" evidence="6">
    <location>
        <begin position="42"/>
        <end position="59"/>
    </location>
</feature>
<feature type="domain" description="Citrate transporter-like" evidence="7">
    <location>
        <begin position="28"/>
        <end position="300"/>
    </location>
</feature>
<accession>A0ABW8TBY4</accession>
<feature type="transmembrane region" description="Helical" evidence="6">
    <location>
        <begin position="282"/>
        <end position="305"/>
    </location>
</feature>
<keyword evidence="5 6" id="KW-0472">Membrane</keyword>
<dbReference type="InterPro" id="IPR004680">
    <property type="entry name" value="Cit_transptr-like_dom"/>
</dbReference>
<evidence type="ECO:0000256" key="2">
    <source>
        <dbReference type="ARBA" id="ARBA00022448"/>
    </source>
</evidence>
<evidence type="ECO:0000256" key="6">
    <source>
        <dbReference type="SAM" id="Phobius"/>
    </source>
</evidence>
<feature type="transmembrane region" description="Helical" evidence="6">
    <location>
        <begin position="159"/>
        <end position="177"/>
    </location>
</feature>
<protein>
    <submittedName>
        <fullName evidence="8">SLC13 family permease</fullName>
    </submittedName>
</protein>
<keyword evidence="3 6" id="KW-0812">Transmembrane</keyword>
<feature type="transmembrane region" description="Helical" evidence="6">
    <location>
        <begin position="243"/>
        <end position="261"/>
    </location>
</feature>
<dbReference type="PANTHER" id="PTHR43568">
    <property type="entry name" value="P PROTEIN"/>
    <property type="match status" value="1"/>
</dbReference>
<keyword evidence="4 6" id="KW-1133">Transmembrane helix</keyword>
<proteinExistence type="predicted"/>
<organism evidence="8 9">
    <name type="scientific">Clostridium neuense</name>
    <dbReference type="NCBI Taxonomy" id="1728934"/>
    <lineage>
        <taxon>Bacteria</taxon>
        <taxon>Bacillati</taxon>
        <taxon>Bacillota</taxon>
        <taxon>Clostridia</taxon>
        <taxon>Eubacteriales</taxon>
        <taxon>Clostridiaceae</taxon>
        <taxon>Clostridium</taxon>
    </lineage>
</organism>
<keyword evidence="9" id="KW-1185">Reference proteome</keyword>
<evidence type="ECO:0000313" key="8">
    <source>
        <dbReference type="EMBL" id="MFL0250003.1"/>
    </source>
</evidence>
<dbReference type="Pfam" id="PF03600">
    <property type="entry name" value="CitMHS"/>
    <property type="match status" value="1"/>
</dbReference>
<reference evidence="8 9" key="1">
    <citation type="submission" date="2024-11" db="EMBL/GenBank/DDBJ databases">
        <authorList>
            <person name="Heng Y.C."/>
            <person name="Lim A.C.H."/>
            <person name="Lee J.K.Y."/>
            <person name="Kittelmann S."/>
        </authorList>
    </citation>
    <scope>NUCLEOTIDE SEQUENCE [LARGE SCALE GENOMIC DNA]</scope>
    <source>
        <strain evidence="8 9">WILCCON 0114</strain>
    </source>
</reference>
<dbReference type="Proteomes" id="UP001623592">
    <property type="component" value="Unassembled WGS sequence"/>
</dbReference>
<gene>
    <name evidence="8" type="ORF">ACJDT4_06170</name>
</gene>
<dbReference type="InterPro" id="IPR051475">
    <property type="entry name" value="Diverse_Ion_Transporter"/>
</dbReference>
<feature type="transmembrane region" description="Helical" evidence="6">
    <location>
        <begin position="311"/>
        <end position="331"/>
    </location>
</feature>
<dbReference type="EMBL" id="JBJIAA010000004">
    <property type="protein sequence ID" value="MFL0250003.1"/>
    <property type="molecule type" value="Genomic_DNA"/>
</dbReference>
<evidence type="ECO:0000259" key="7">
    <source>
        <dbReference type="Pfam" id="PF03600"/>
    </source>
</evidence>
<name>A0ABW8TBY4_9CLOT</name>
<comment type="subcellular location">
    <subcellularLocation>
        <location evidence="1">Membrane</location>
        <topology evidence="1">Multi-pass membrane protein</topology>
    </subcellularLocation>
</comment>
<feature type="transmembrane region" description="Helical" evidence="6">
    <location>
        <begin position="351"/>
        <end position="370"/>
    </location>
</feature>
<evidence type="ECO:0000313" key="9">
    <source>
        <dbReference type="Proteomes" id="UP001623592"/>
    </source>
</evidence>
<dbReference type="PANTHER" id="PTHR43568:SF1">
    <property type="entry name" value="P PROTEIN"/>
    <property type="match status" value="1"/>
</dbReference>
<comment type="caution">
    <text evidence="8">The sequence shown here is derived from an EMBL/GenBank/DDBJ whole genome shotgun (WGS) entry which is preliminary data.</text>
</comment>
<evidence type="ECO:0000256" key="4">
    <source>
        <dbReference type="ARBA" id="ARBA00022989"/>
    </source>
</evidence>
<feature type="transmembrane region" description="Helical" evidence="6">
    <location>
        <begin position="80"/>
        <end position="113"/>
    </location>
</feature>
<sequence>MKNNYLNAFKEKLAKEKVFAASFILAAVSSLAVRPKLSYINFKVLVLLFNLMIVVAAFEKLRVMDKIAVEILTRCKNTRMVSLVFIVVTFFSSMVVTNDVALLTFVPLAILTLKNARIDSMKTVVTQTIAANIGSSLTPMGNPQNLFLFTHYKLSGIEFFFVTIPFALMGFLWLLFLNRRTLRRRIKISVQKVYIEDKKRTYVYIALFLIVTASVFSLIDYRYTFAAVLVCVLILDRHLIKEVDYFLLATFVGFFVFIGNISNIEFVQVQLRLFLKIPHMPYISSIVLSQVISNVPCSILVSNFTSNWREVLLGVNVGGMGTIIASLASLISYKIYSNENFHKSSEYMKKFCMYNFASLLLFGIIIYMQILCF</sequence>
<evidence type="ECO:0000256" key="1">
    <source>
        <dbReference type="ARBA" id="ARBA00004141"/>
    </source>
</evidence>
<evidence type="ECO:0000256" key="5">
    <source>
        <dbReference type="ARBA" id="ARBA00023136"/>
    </source>
</evidence>